<comment type="caution">
    <text evidence="3">The sequence shown here is derived from an EMBL/GenBank/DDBJ whole genome shotgun (WGS) entry which is preliminary data.</text>
</comment>
<dbReference type="InterPro" id="IPR042197">
    <property type="entry name" value="Apaf_helical"/>
</dbReference>
<dbReference type="AlphaFoldDB" id="A0AAP0QRK0"/>
<reference evidence="3 4" key="1">
    <citation type="submission" date="2024-05" db="EMBL/GenBank/DDBJ databases">
        <title>Haplotype-resolved chromosome-level genome assembly of Huyou (Citrus changshanensis).</title>
        <authorList>
            <person name="Miao C."/>
            <person name="Chen W."/>
            <person name="Wu Y."/>
            <person name="Wang L."/>
            <person name="Zhao S."/>
            <person name="Grierson D."/>
            <person name="Xu C."/>
            <person name="Chen K."/>
        </authorList>
    </citation>
    <scope>NUCLEOTIDE SEQUENCE [LARGE SCALE GENOMIC DNA]</scope>
    <source>
        <strain evidence="3">01-14</strain>
        <tissue evidence="3">Leaf</tissue>
    </source>
</reference>
<dbReference type="SUPFAM" id="SSF52540">
    <property type="entry name" value="P-loop containing nucleoside triphosphate hydrolases"/>
    <property type="match status" value="1"/>
</dbReference>
<dbReference type="PANTHER" id="PTHR36766">
    <property type="entry name" value="PLANT BROAD-SPECTRUM MILDEW RESISTANCE PROTEIN RPW8"/>
    <property type="match status" value="1"/>
</dbReference>
<organism evidence="3 4">
    <name type="scientific">Citrus x changshan-huyou</name>
    <dbReference type="NCBI Taxonomy" id="2935761"/>
    <lineage>
        <taxon>Eukaryota</taxon>
        <taxon>Viridiplantae</taxon>
        <taxon>Streptophyta</taxon>
        <taxon>Embryophyta</taxon>
        <taxon>Tracheophyta</taxon>
        <taxon>Spermatophyta</taxon>
        <taxon>Magnoliopsida</taxon>
        <taxon>eudicotyledons</taxon>
        <taxon>Gunneridae</taxon>
        <taxon>Pentapetalae</taxon>
        <taxon>rosids</taxon>
        <taxon>malvids</taxon>
        <taxon>Sapindales</taxon>
        <taxon>Rutaceae</taxon>
        <taxon>Aurantioideae</taxon>
        <taxon>Citrus</taxon>
    </lineage>
</organism>
<protein>
    <recommendedName>
        <fullName evidence="2">NB-ARC domain-containing protein</fullName>
    </recommendedName>
</protein>
<sequence>MFGETSLSVSIEMLVNELASEAILLFSRQEQIQSDLKKWKKMLNLAYNVDVLLDEFETEVLWRKLLLQETVAADQPCTSKLRKAASDSRFEEILTQKDQLELKENSLGKSRKDRQRLPAVHLVNESTIYGREKEKNEIVELFIATADQPVNGTDELGLLQEKLKNQMSGKKFLLVLDDVWNENYSDWDSLSLPFEAGAPGSQIIVTTRNRDVAAIMGSVRDYPLKDSTKDDCLQVFTQHCLGMRDFSMQQSLKDISKKIVIRCNGLPLPAKTLAGLLRGKNDPRH</sequence>
<proteinExistence type="predicted"/>
<dbReference type="Gene3D" id="1.10.8.430">
    <property type="entry name" value="Helical domain of apoptotic protease-activating factors"/>
    <property type="match status" value="1"/>
</dbReference>
<dbReference type="Pfam" id="PF00931">
    <property type="entry name" value="NB-ARC"/>
    <property type="match status" value="1"/>
</dbReference>
<evidence type="ECO:0000313" key="4">
    <source>
        <dbReference type="Proteomes" id="UP001428341"/>
    </source>
</evidence>
<accession>A0AAP0QRK0</accession>
<dbReference type="GO" id="GO:0006952">
    <property type="term" value="P:defense response"/>
    <property type="evidence" value="ECO:0007669"/>
    <property type="project" value="UniProtKB-KW"/>
</dbReference>
<keyword evidence="4" id="KW-1185">Reference proteome</keyword>
<dbReference type="PANTHER" id="PTHR36766:SF40">
    <property type="entry name" value="DISEASE RESISTANCE PROTEIN RGA3"/>
    <property type="match status" value="1"/>
</dbReference>
<dbReference type="EMBL" id="JBCGBO010000005">
    <property type="protein sequence ID" value="KAK9200767.1"/>
    <property type="molecule type" value="Genomic_DNA"/>
</dbReference>
<dbReference type="PRINTS" id="PR00364">
    <property type="entry name" value="DISEASERSIST"/>
</dbReference>
<dbReference type="InterPro" id="IPR002182">
    <property type="entry name" value="NB-ARC"/>
</dbReference>
<dbReference type="InterPro" id="IPR027417">
    <property type="entry name" value="P-loop_NTPase"/>
</dbReference>
<dbReference type="Gene3D" id="3.40.50.300">
    <property type="entry name" value="P-loop containing nucleotide triphosphate hydrolases"/>
    <property type="match status" value="1"/>
</dbReference>
<evidence type="ECO:0000313" key="3">
    <source>
        <dbReference type="EMBL" id="KAK9200767.1"/>
    </source>
</evidence>
<gene>
    <name evidence="3" type="ORF">WN944_015966</name>
</gene>
<dbReference type="Proteomes" id="UP001428341">
    <property type="component" value="Unassembled WGS sequence"/>
</dbReference>
<feature type="domain" description="NB-ARC" evidence="2">
    <location>
        <begin position="116"/>
        <end position="239"/>
    </location>
</feature>
<dbReference type="GO" id="GO:0043531">
    <property type="term" value="F:ADP binding"/>
    <property type="evidence" value="ECO:0007669"/>
    <property type="project" value="InterPro"/>
</dbReference>
<evidence type="ECO:0000259" key="2">
    <source>
        <dbReference type="Pfam" id="PF00931"/>
    </source>
</evidence>
<name>A0AAP0QRK0_9ROSI</name>
<evidence type="ECO:0000256" key="1">
    <source>
        <dbReference type="ARBA" id="ARBA00022821"/>
    </source>
</evidence>
<keyword evidence="1" id="KW-0611">Plant defense</keyword>